<evidence type="ECO:0000256" key="7">
    <source>
        <dbReference type="SAM" id="SignalP"/>
    </source>
</evidence>
<evidence type="ECO:0000313" key="8">
    <source>
        <dbReference type="EMBL" id="KFM65086.1"/>
    </source>
</evidence>
<evidence type="ECO:0000313" key="9">
    <source>
        <dbReference type="Proteomes" id="UP000054359"/>
    </source>
</evidence>
<feature type="chain" id="PRO_5001829701" evidence="7">
    <location>
        <begin position="24"/>
        <end position="1638"/>
    </location>
</feature>
<name>A0A087TIZ7_STEMI</name>
<accession>A0A087TIZ7</accession>
<comment type="similarity">
    <text evidence="2">Belongs to the FARP (FMRFamide related peptide) family.</text>
</comment>
<keyword evidence="5 8" id="KW-0527">Neuropeptide</keyword>
<dbReference type="SMART" id="SM00029">
    <property type="entry name" value="GASTRIN"/>
    <property type="match status" value="23"/>
</dbReference>
<dbReference type="OrthoDB" id="6426142at2759"/>
<dbReference type="EMBL" id="KK115419">
    <property type="protein sequence ID" value="KFM65086.1"/>
    <property type="molecule type" value="Genomic_DNA"/>
</dbReference>
<dbReference type="PANTHER" id="PTHR20986">
    <property type="entry name" value="FMRFAMIDE-RELATED PEPTIDES"/>
    <property type="match status" value="1"/>
</dbReference>
<proteinExistence type="inferred from homology"/>
<feature type="signal peptide" evidence="7">
    <location>
        <begin position="1"/>
        <end position="23"/>
    </location>
</feature>
<feature type="compositionally biased region" description="Polar residues" evidence="6">
    <location>
        <begin position="49"/>
        <end position="58"/>
    </location>
</feature>
<evidence type="ECO:0000256" key="1">
    <source>
        <dbReference type="ARBA" id="ARBA00004613"/>
    </source>
</evidence>
<dbReference type="Proteomes" id="UP000054359">
    <property type="component" value="Unassembled WGS sequence"/>
</dbReference>
<evidence type="ECO:0000256" key="2">
    <source>
        <dbReference type="ARBA" id="ARBA00006356"/>
    </source>
</evidence>
<gene>
    <name evidence="8" type="ORF">X975_01129</name>
</gene>
<feature type="region of interest" description="Disordered" evidence="6">
    <location>
        <begin position="35"/>
        <end position="67"/>
    </location>
</feature>
<dbReference type="GO" id="GO:0007218">
    <property type="term" value="P:neuropeptide signaling pathway"/>
    <property type="evidence" value="ECO:0007669"/>
    <property type="project" value="UniProtKB-KW"/>
</dbReference>
<keyword evidence="9" id="KW-1185">Reference proteome</keyword>
<evidence type="ECO:0000256" key="5">
    <source>
        <dbReference type="ARBA" id="ARBA00023320"/>
    </source>
</evidence>
<evidence type="ECO:0000256" key="4">
    <source>
        <dbReference type="ARBA" id="ARBA00022815"/>
    </source>
</evidence>
<dbReference type="PANTHER" id="PTHR20986:SF19">
    <property type="entry name" value="FMRFAMIDE-LIKE NEUROPEPTIDES 3"/>
    <property type="match status" value="1"/>
</dbReference>
<feature type="non-terminal residue" evidence="8">
    <location>
        <position position="1638"/>
    </location>
</feature>
<evidence type="ECO:0000256" key="3">
    <source>
        <dbReference type="ARBA" id="ARBA00022525"/>
    </source>
</evidence>
<dbReference type="Pfam" id="PF13634">
    <property type="entry name" value="Nucleoporin_FG"/>
    <property type="match status" value="5"/>
</dbReference>
<keyword evidence="4" id="KW-0027">Amidation</keyword>
<dbReference type="GO" id="GO:0005643">
    <property type="term" value="C:nuclear pore"/>
    <property type="evidence" value="ECO:0007669"/>
    <property type="project" value="UniProtKB-ARBA"/>
</dbReference>
<organism evidence="8 9">
    <name type="scientific">Stegodyphus mimosarum</name>
    <name type="common">African social velvet spider</name>
    <dbReference type="NCBI Taxonomy" id="407821"/>
    <lineage>
        <taxon>Eukaryota</taxon>
        <taxon>Metazoa</taxon>
        <taxon>Ecdysozoa</taxon>
        <taxon>Arthropoda</taxon>
        <taxon>Chelicerata</taxon>
        <taxon>Arachnida</taxon>
        <taxon>Araneae</taxon>
        <taxon>Araneomorphae</taxon>
        <taxon>Entelegynae</taxon>
        <taxon>Eresoidea</taxon>
        <taxon>Eresidae</taxon>
        <taxon>Stegodyphus</taxon>
    </lineage>
</organism>
<protein>
    <submittedName>
        <fullName evidence="8">FMRF-amide neuropeptide</fullName>
    </submittedName>
</protein>
<reference evidence="8 9" key="1">
    <citation type="submission" date="2013-11" db="EMBL/GenBank/DDBJ databases">
        <title>Genome sequencing of Stegodyphus mimosarum.</title>
        <authorList>
            <person name="Bechsgaard J."/>
        </authorList>
    </citation>
    <scope>NUCLEOTIDE SEQUENCE [LARGE SCALE GENOMIC DNA]</scope>
</reference>
<dbReference type="InterPro" id="IPR051041">
    <property type="entry name" value="FMRFamide-related_np"/>
</dbReference>
<keyword evidence="7" id="KW-0732">Signal</keyword>
<dbReference type="GO" id="GO:0005576">
    <property type="term" value="C:extracellular region"/>
    <property type="evidence" value="ECO:0007669"/>
    <property type="project" value="UniProtKB-SubCell"/>
</dbReference>
<comment type="subcellular location">
    <subcellularLocation>
        <location evidence="1">Secreted</location>
    </subcellularLocation>
</comment>
<keyword evidence="3" id="KW-0964">Secreted</keyword>
<evidence type="ECO:0000256" key="6">
    <source>
        <dbReference type="SAM" id="MobiDB-lite"/>
    </source>
</evidence>
<dbReference type="InterPro" id="IPR025574">
    <property type="entry name" value="Nucleoporin_FG_rpt"/>
</dbReference>
<sequence length="1638" mass="193101">MVNLGFSLHTIYFTCCVLLISCGYNIDASLSSQDVSEMGQTTDEDSETNKPPSLSSTPHADKSENLRFPLTRNRRSNNNLENNAALGSVFQYNDQIMRNLLKPQAPKPLSYARSHFFLNLLKPLNRRTVRYSGWDDHSVMHFGKRSPVYDEYEDLFIKRNPYPFSDHSVMHFGKRFQSERDAQNFDEKRSPYSWSEHQVMHFGKRSLESDKDTDIEEEADQLLIEPSAMQSHKQEESKDITDTLKDDNNFLIDKRNEPWHRVMNFGKKSDNSLSDPSNIYFDKQRQDSMMDTDSMVNIDKKAENLWDHSTMHFGKKNDPWHSIMSFGKKSENPWDHSTLHFGKRDEYEPWHSMMNFGKRSENLWDHSTMHFGKRNEKNPWHSMMNFGKKSDNFWDHNTMHFGKRYGTDTWHSMMNFGKKSENPWDHSTMHFGKRDVDDPWHNMMSFGKRSDILWDHNTMHFGKRDASDPQHTIMSLGKKSGNPWDQHSTLHFGKREDADNWDNMMNFGKKSESPWNNHNTMHFGKRDTDDPWHSMMSFGKKSESPWNSHDTMHFGKRDVDDPWHSMMSFGKKSGSPWNNHNTMHFGKRNAEDPWPSMMSFEKKSNDMTDILDTLTYEKRAAPWESHNTMHFGKRSNESVTQYSSQDDSLMHYPYKHREKRSVKEINNQNTEHSDKRADPWENHNTMHFGKKSESWDHHNTLHFGKKSNYSEDSSPKVLEELWKEPWNNQQAELEKKHYPWENHNTMHFGKRFDDSWANHNTLHFGKKLDPWESHNTMHFGKKSEPWENHNTMHFGKKSDPWESHDTMHFEKKLTPWESHNTMHFGKKSDPWESHNTMHFGKKSSPWESHNTMHFGKKSDPWENHNTLHFGKKSEPWENHNTMHFGKKSDPWESHDTMHFEKKLTPWESHNTMHFGKKSEPWENHNTMHFGKKSELWENHNTMHFGKKSDPWENHNTLHFGKKSEPWENHNTMHFGKKSDPWENHNTMHFGKKFDPWENHNTMHFGKRFDSTEQNILVPEIHEDELQNNFTKETATKSDDIKLPNQTPLLENGFDGKVLVIKKRSIRKPTNNINTENKKRENITLKNIKEFTSRPSLVSKALHTKTVILSQTPINSNQNGNKLSEDYHNEEKLISKGLELNDTKERMWHDEMKDKKINVINKGNEVHVNKRSVESNTLQNNNYDSAIEKQNQDFEIFEEYPGDEPPDAVLHFGKRSADYGKEENDKKSENPWDINSDMNFAKRSEDPWESHNTMHFGKKSDPWENHSTLHFGKKFDPWENHGTLHFGKKSDPWESHGTLHFGKKSDAWESHSTLHFGKKSSPFGEHDTLHFGKKSNPWEDHSTMHFGKRSENAKLPQSEVLLSTGEQKKLNENKENYVSNDLELPNQARMVNKLKELIFLHDTPTQLTSDSQILSFLKNSLEKTKLDEFGKGFQLQPNSNDVIQSLLKEENLDSLSKKRELLKEYFKQLDLDEPQVNKIMNEYNKSKESGPPILSKDDQGVSEDSSLNFLYKWLLDKAVSVYREDAEEENKFGEISKAYEEPNSYIILPSAPRRELLNGNGVSKGSFKMKRKFTREPEYKRYWAPFQGPKSIVYPHAWFASQIRRSVLPTNIIVPRSYETRMTEKKEDPVNSFMHFGRR</sequence>